<evidence type="ECO:0000313" key="2">
    <source>
        <dbReference type="WBParaSite" id="ES5_v2.g19892.t1"/>
    </source>
</evidence>
<dbReference type="Proteomes" id="UP000887579">
    <property type="component" value="Unplaced"/>
</dbReference>
<evidence type="ECO:0000313" key="1">
    <source>
        <dbReference type="Proteomes" id="UP000887579"/>
    </source>
</evidence>
<proteinExistence type="predicted"/>
<organism evidence="1 2">
    <name type="scientific">Panagrolaimus sp. ES5</name>
    <dbReference type="NCBI Taxonomy" id="591445"/>
    <lineage>
        <taxon>Eukaryota</taxon>
        <taxon>Metazoa</taxon>
        <taxon>Ecdysozoa</taxon>
        <taxon>Nematoda</taxon>
        <taxon>Chromadorea</taxon>
        <taxon>Rhabditida</taxon>
        <taxon>Tylenchina</taxon>
        <taxon>Panagrolaimomorpha</taxon>
        <taxon>Panagrolaimoidea</taxon>
        <taxon>Panagrolaimidae</taxon>
        <taxon>Panagrolaimus</taxon>
    </lineage>
</organism>
<dbReference type="WBParaSite" id="ES5_v2.g19892.t1">
    <property type="protein sequence ID" value="ES5_v2.g19892.t1"/>
    <property type="gene ID" value="ES5_v2.g19892"/>
</dbReference>
<reference evidence="2" key="1">
    <citation type="submission" date="2022-11" db="UniProtKB">
        <authorList>
            <consortium name="WormBaseParasite"/>
        </authorList>
    </citation>
    <scope>IDENTIFICATION</scope>
</reference>
<protein>
    <submittedName>
        <fullName evidence="2">SHSP domain-containing protein</fullName>
    </submittedName>
</protein>
<name>A0AC34FR70_9BILA</name>
<accession>A0AC34FR70</accession>
<sequence>MSSLRRFREPLFSPFFPTTRFFDDFDFDQNFKIELDVSHFRPEELKVNVVENELVVEGKHEEKSDKYGKIERNFTRKYKLPANMKPEDVTSELSKEGILTVSSIKKQVEDSKVRNIPIQTKLT</sequence>